<dbReference type="AlphaFoldDB" id="A0A9X3J5U3"/>
<dbReference type="Proteomes" id="UP001145087">
    <property type="component" value="Unassembled WGS sequence"/>
</dbReference>
<dbReference type="InterPro" id="IPR001015">
    <property type="entry name" value="Ferrochelatase"/>
</dbReference>
<comment type="catalytic activity">
    <reaction evidence="7">
        <text>heme b + 2 H(+) = protoporphyrin IX + Fe(2+)</text>
        <dbReference type="Rhea" id="RHEA:22584"/>
        <dbReference type="ChEBI" id="CHEBI:15378"/>
        <dbReference type="ChEBI" id="CHEBI:29033"/>
        <dbReference type="ChEBI" id="CHEBI:57306"/>
        <dbReference type="ChEBI" id="CHEBI:60344"/>
        <dbReference type="EC" id="4.98.1.1"/>
    </reaction>
</comment>
<evidence type="ECO:0000256" key="1">
    <source>
        <dbReference type="ARBA" id="ARBA00007718"/>
    </source>
</evidence>
<evidence type="ECO:0000256" key="5">
    <source>
        <dbReference type="ARBA" id="ARBA00023244"/>
    </source>
</evidence>
<dbReference type="GO" id="GO:0005737">
    <property type="term" value="C:cytoplasm"/>
    <property type="evidence" value="ECO:0007669"/>
    <property type="project" value="UniProtKB-SubCell"/>
</dbReference>
<keyword evidence="7" id="KW-0963">Cytoplasm</keyword>
<dbReference type="RefSeq" id="WP_343334233.1">
    <property type="nucleotide sequence ID" value="NZ_JAPOHD010000029.1"/>
</dbReference>
<evidence type="ECO:0000256" key="6">
    <source>
        <dbReference type="ARBA" id="ARBA00024536"/>
    </source>
</evidence>
<evidence type="ECO:0000256" key="3">
    <source>
        <dbReference type="ARBA" id="ARBA00023133"/>
    </source>
</evidence>
<comment type="similarity">
    <text evidence="1 7 8">Belongs to the ferrochelatase family.</text>
</comment>
<dbReference type="InterPro" id="IPR033644">
    <property type="entry name" value="Ferrochelatase_C"/>
</dbReference>
<dbReference type="PANTHER" id="PTHR11108:SF1">
    <property type="entry name" value="FERROCHELATASE, MITOCHONDRIAL"/>
    <property type="match status" value="1"/>
</dbReference>
<keyword evidence="2 7" id="KW-0408">Iron</keyword>
<keyword evidence="4 7" id="KW-0456">Lyase</keyword>
<evidence type="ECO:0000313" key="10">
    <source>
        <dbReference type="Proteomes" id="UP001145087"/>
    </source>
</evidence>
<feature type="binding site" evidence="7">
    <location>
        <position position="193"/>
    </location>
    <ligand>
        <name>Fe(2+)</name>
        <dbReference type="ChEBI" id="CHEBI:29033"/>
    </ligand>
</feature>
<dbReference type="InterPro" id="IPR033659">
    <property type="entry name" value="Ferrochelatase_N"/>
</dbReference>
<dbReference type="SUPFAM" id="SSF53800">
    <property type="entry name" value="Chelatase"/>
    <property type="match status" value="1"/>
</dbReference>
<dbReference type="GO" id="GO:0004325">
    <property type="term" value="F:ferrochelatase activity"/>
    <property type="evidence" value="ECO:0007669"/>
    <property type="project" value="UniProtKB-UniRule"/>
</dbReference>
<dbReference type="PANTHER" id="PTHR11108">
    <property type="entry name" value="FERROCHELATASE"/>
    <property type="match status" value="1"/>
</dbReference>
<dbReference type="GO" id="GO:0006783">
    <property type="term" value="P:heme biosynthetic process"/>
    <property type="evidence" value="ECO:0007669"/>
    <property type="project" value="UniProtKB-UniRule"/>
</dbReference>
<evidence type="ECO:0000256" key="2">
    <source>
        <dbReference type="ARBA" id="ARBA00023004"/>
    </source>
</evidence>
<dbReference type="CDD" id="cd03411">
    <property type="entry name" value="Ferrochelatase_N"/>
    <property type="match status" value="1"/>
</dbReference>
<comment type="function">
    <text evidence="7">Catalyzes the ferrous insertion into protoporphyrin IX.</text>
</comment>
<keyword evidence="3 7" id="KW-0350">Heme biosynthesis</keyword>
<comment type="pathway">
    <text evidence="7">Porphyrin-containing compound metabolism; protoheme biosynthesis; protoheme from protoporphyrin-IX: step 1/1.</text>
</comment>
<dbReference type="Gene3D" id="3.40.50.1400">
    <property type="match status" value="2"/>
</dbReference>
<comment type="catalytic activity">
    <reaction evidence="6">
        <text>Fe-coproporphyrin III + 2 H(+) = coproporphyrin III + Fe(2+)</text>
        <dbReference type="Rhea" id="RHEA:49572"/>
        <dbReference type="ChEBI" id="CHEBI:15378"/>
        <dbReference type="ChEBI" id="CHEBI:29033"/>
        <dbReference type="ChEBI" id="CHEBI:68438"/>
        <dbReference type="ChEBI" id="CHEBI:131725"/>
        <dbReference type="EC" id="4.99.1.9"/>
    </reaction>
    <physiologicalReaction direction="right-to-left" evidence="6">
        <dbReference type="Rhea" id="RHEA:49574"/>
    </physiologicalReaction>
</comment>
<dbReference type="HAMAP" id="MF_00323">
    <property type="entry name" value="Ferrochelatase"/>
    <property type="match status" value="1"/>
</dbReference>
<feature type="binding site" evidence="7">
    <location>
        <position position="280"/>
    </location>
    <ligand>
        <name>Fe(2+)</name>
        <dbReference type="ChEBI" id="CHEBI:29033"/>
    </ligand>
</feature>
<dbReference type="EMBL" id="JAPOHD010000029">
    <property type="protein sequence ID" value="MCY1721904.1"/>
    <property type="molecule type" value="Genomic_DNA"/>
</dbReference>
<dbReference type="GO" id="GO:0046872">
    <property type="term" value="F:metal ion binding"/>
    <property type="evidence" value="ECO:0007669"/>
    <property type="project" value="UniProtKB-KW"/>
</dbReference>
<sequence>MENNKTAILLMNVGSPDAPTKPAVRRFLTEFLNDKRVIDLPWLLRKFLVNLIIIPFRLTNSTGLYKRLWTEKGSALIYISEELKEKLQLKLGADFEVFVGMRYGNPNYKKALAEIKKSGFKKMVVIPLYPQHAMSTTETSFLAVDEEIKKQKIQIEQIKIGQFYQCPDFVKAFAKQAQKYKPESFDHILFSYHGLPVRQDAKSKPEGIPDYSYSKACCETTQLIAKELKLADSDYTIGFQSRLSKNWLTPFSDQIIMQKLNEGKKRILVLAPAFVTDCLETIVEIEFEYAEDFIKEGGEKLQLVSSLNAEDSWVETLVNVVQESLK</sequence>
<evidence type="ECO:0000256" key="7">
    <source>
        <dbReference type="HAMAP-Rule" id="MF_00323"/>
    </source>
</evidence>
<comment type="caution">
    <text evidence="9">The sequence shown here is derived from an EMBL/GenBank/DDBJ whole genome shotgun (WGS) entry which is preliminary data.</text>
</comment>
<evidence type="ECO:0000256" key="4">
    <source>
        <dbReference type="ARBA" id="ARBA00023239"/>
    </source>
</evidence>
<dbReference type="NCBIfam" id="TIGR00109">
    <property type="entry name" value="hemH"/>
    <property type="match status" value="1"/>
</dbReference>
<comment type="subcellular location">
    <subcellularLocation>
        <location evidence="7">Cytoplasm</location>
    </subcellularLocation>
</comment>
<organism evidence="9 10">
    <name type="scientific">Draconibacterium aestuarii</name>
    <dbReference type="NCBI Taxonomy" id="2998507"/>
    <lineage>
        <taxon>Bacteria</taxon>
        <taxon>Pseudomonadati</taxon>
        <taxon>Bacteroidota</taxon>
        <taxon>Bacteroidia</taxon>
        <taxon>Marinilabiliales</taxon>
        <taxon>Prolixibacteraceae</taxon>
        <taxon>Draconibacterium</taxon>
    </lineage>
</organism>
<gene>
    <name evidence="7 9" type="primary">hemH</name>
    <name evidence="9" type="ORF">OU798_16235</name>
</gene>
<dbReference type="CDD" id="cd00419">
    <property type="entry name" value="Ferrochelatase_C"/>
    <property type="match status" value="1"/>
</dbReference>
<proteinExistence type="inferred from homology"/>
<keyword evidence="5 7" id="KW-0627">Porphyrin biosynthesis</keyword>
<dbReference type="Pfam" id="PF00762">
    <property type="entry name" value="Ferrochelatase"/>
    <property type="match status" value="1"/>
</dbReference>
<reference evidence="9" key="1">
    <citation type="submission" date="2022-11" db="EMBL/GenBank/DDBJ databases">
        <title>Marilongibacter aestuarii gen. nov., sp. nov., isolated from tidal flat sediment.</title>
        <authorList>
            <person name="Jiayan W."/>
        </authorList>
    </citation>
    <scope>NUCLEOTIDE SEQUENCE</scope>
    <source>
        <strain evidence="9">Z1-6</strain>
    </source>
</reference>
<evidence type="ECO:0000256" key="8">
    <source>
        <dbReference type="RuleBase" id="RU004185"/>
    </source>
</evidence>
<keyword evidence="7" id="KW-0479">Metal-binding</keyword>
<name>A0A9X3J5U3_9BACT</name>
<evidence type="ECO:0000313" key="9">
    <source>
        <dbReference type="EMBL" id="MCY1721904.1"/>
    </source>
</evidence>
<protein>
    <recommendedName>
        <fullName evidence="7">Ferrochelatase</fullName>
        <ecNumber evidence="7">4.98.1.1</ecNumber>
    </recommendedName>
    <alternativeName>
        <fullName evidence="7">Heme synthase</fullName>
    </alternativeName>
    <alternativeName>
        <fullName evidence="7">Protoheme ferro-lyase</fullName>
    </alternativeName>
</protein>
<keyword evidence="10" id="KW-1185">Reference proteome</keyword>
<dbReference type="EC" id="4.98.1.1" evidence="7"/>
<accession>A0A9X3J5U3</accession>